<sequence>MKCPCTRRFFLTFCVLTLFEWPLISVAFTHLESCDPETFPKWRQSHCSFREMCEQKWTISGRAGLNIWERNAIVHAVNMLREFVASGSFSRLPGASNMEQMIWSDDMAELALRLYDQQCRTAREHLLEKHLKMNERFYLNKLEFVGKTERNELLRVQSLFLDTVFEPTVCGCEIDINDFKPGLRQPYDDFAQIMWAESFMIGCSRIRFVRDTDFDRFFVCFFGPGFSSTIGQNKVSIYQAGKPKCKTPSKVYPSLCANEMSENVTHPCLDRSFSVVYKSLCDASIYNITCDKIDAKKDNGRLSLISWILIWVANGTLFTVVVGVIVYFWDDIKDRIF</sequence>
<dbReference type="Gene3D" id="3.40.33.10">
    <property type="entry name" value="CAP"/>
    <property type="match status" value="1"/>
</dbReference>
<keyword evidence="1" id="KW-0472">Membrane</keyword>
<feature type="domain" description="SCP" evidence="3">
    <location>
        <begin position="68"/>
        <end position="229"/>
    </location>
</feature>
<keyword evidence="1" id="KW-0812">Transmembrane</keyword>
<feature type="chain" id="PRO_5035880067" description="SCP domain-containing protein" evidence="2">
    <location>
        <begin position="28"/>
        <end position="337"/>
    </location>
</feature>
<evidence type="ECO:0000256" key="2">
    <source>
        <dbReference type="SAM" id="SignalP"/>
    </source>
</evidence>
<comment type="caution">
    <text evidence="4">The sequence shown here is derived from an EMBL/GenBank/DDBJ whole genome shotgun (WGS) entry which is preliminary data.</text>
</comment>
<dbReference type="AlphaFoldDB" id="A0A8S1CWW9"/>
<dbReference type="SUPFAM" id="SSF55797">
    <property type="entry name" value="PR-1-like"/>
    <property type="match status" value="1"/>
</dbReference>
<evidence type="ECO:0000256" key="1">
    <source>
        <dbReference type="SAM" id="Phobius"/>
    </source>
</evidence>
<dbReference type="EMBL" id="CADEPI010000098">
    <property type="protein sequence ID" value="CAB3374362.1"/>
    <property type="molecule type" value="Genomic_DNA"/>
</dbReference>
<dbReference type="InterPro" id="IPR035940">
    <property type="entry name" value="CAP_sf"/>
</dbReference>
<dbReference type="SMART" id="SM00198">
    <property type="entry name" value="SCP"/>
    <property type="match status" value="1"/>
</dbReference>
<evidence type="ECO:0000313" key="4">
    <source>
        <dbReference type="EMBL" id="CAB3374362.1"/>
    </source>
</evidence>
<proteinExistence type="predicted"/>
<gene>
    <name evidence="4" type="ORF">CLODIP_2_CD16327</name>
</gene>
<organism evidence="4 5">
    <name type="scientific">Cloeon dipterum</name>
    <dbReference type="NCBI Taxonomy" id="197152"/>
    <lineage>
        <taxon>Eukaryota</taxon>
        <taxon>Metazoa</taxon>
        <taxon>Ecdysozoa</taxon>
        <taxon>Arthropoda</taxon>
        <taxon>Hexapoda</taxon>
        <taxon>Insecta</taxon>
        <taxon>Pterygota</taxon>
        <taxon>Palaeoptera</taxon>
        <taxon>Ephemeroptera</taxon>
        <taxon>Pisciforma</taxon>
        <taxon>Baetidae</taxon>
        <taxon>Cloeon</taxon>
    </lineage>
</organism>
<reference evidence="4 5" key="1">
    <citation type="submission" date="2020-04" db="EMBL/GenBank/DDBJ databases">
        <authorList>
            <person name="Alioto T."/>
            <person name="Alioto T."/>
            <person name="Gomez Garrido J."/>
        </authorList>
    </citation>
    <scope>NUCLEOTIDE SEQUENCE [LARGE SCALE GENOMIC DNA]</scope>
</reference>
<evidence type="ECO:0000259" key="3">
    <source>
        <dbReference type="SMART" id="SM00198"/>
    </source>
</evidence>
<evidence type="ECO:0000313" key="5">
    <source>
        <dbReference type="Proteomes" id="UP000494165"/>
    </source>
</evidence>
<dbReference type="InterPro" id="IPR014044">
    <property type="entry name" value="CAP_dom"/>
</dbReference>
<accession>A0A8S1CWW9</accession>
<dbReference type="CDD" id="cd05380">
    <property type="entry name" value="CAP_euk"/>
    <property type="match status" value="1"/>
</dbReference>
<dbReference type="OrthoDB" id="737510at2759"/>
<feature type="signal peptide" evidence="2">
    <location>
        <begin position="1"/>
        <end position="27"/>
    </location>
</feature>
<dbReference type="Proteomes" id="UP000494165">
    <property type="component" value="Unassembled WGS sequence"/>
</dbReference>
<keyword evidence="2" id="KW-0732">Signal</keyword>
<protein>
    <recommendedName>
        <fullName evidence="3">SCP domain-containing protein</fullName>
    </recommendedName>
</protein>
<keyword evidence="1" id="KW-1133">Transmembrane helix</keyword>
<keyword evidence="5" id="KW-1185">Reference proteome</keyword>
<feature type="transmembrane region" description="Helical" evidence="1">
    <location>
        <begin position="304"/>
        <end position="329"/>
    </location>
</feature>
<name>A0A8S1CWW9_9INSE</name>